<dbReference type="NCBIfam" id="TIGR00018">
    <property type="entry name" value="panC"/>
    <property type="match status" value="1"/>
</dbReference>
<protein>
    <recommendedName>
        <fullName evidence="8">Pantothenate synthetase</fullName>
        <shortName evidence="8">PS</shortName>
        <ecNumber evidence="8">6.3.2.1</ecNumber>
    </recommendedName>
    <alternativeName>
        <fullName evidence="8">Pantoate--beta-alanine ligase</fullName>
    </alternativeName>
    <alternativeName>
        <fullName evidence="8">Pantoate-activating enzyme</fullName>
    </alternativeName>
</protein>
<evidence type="ECO:0000256" key="8">
    <source>
        <dbReference type="HAMAP-Rule" id="MF_00158"/>
    </source>
</evidence>
<dbReference type="AlphaFoldDB" id="A0A6G6J3P8"/>
<organism evidence="10 11">
    <name type="scientific">Pseudomonas nitroreducens</name>
    <dbReference type="NCBI Taxonomy" id="46680"/>
    <lineage>
        <taxon>Bacteria</taxon>
        <taxon>Pseudomonadati</taxon>
        <taxon>Pseudomonadota</taxon>
        <taxon>Gammaproteobacteria</taxon>
        <taxon>Pseudomonadales</taxon>
        <taxon>Pseudomonadaceae</taxon>
        <taxon>Pseudomonas</taxon>
    </lineage>
</organism>
<dbReference type="EMBL" id="CP049140">
    <property type="protein sequence ID" value="QIE89892.1"/>
    <property type="molecule type" value="Genomic_DNA"/>
</dbReference>
<dbReference type="InterPro" id="IPR003721">
    <property type="entry name" value="Pantoate_ligase"/>
</dbReference>
<keyword evidence="4 8" id="KW-0566">Pantothenate biosynthesis</keyword>
<evidence type="ECO:0000256" key="2">
    <source>
        <dbReference type="ARBA" id="ARBA00009256"/>
    </source>
</evidence>
<feature type="binding site" evidence="8">
    <location>
        <position position="178"/>
    </location>
    <ligand>
        <name>ATP</name>
        <dbReference type="ChEBI" id="CHEBI:30616"/>
    </ligand>
</feature>
<name>A0A6G6J3P8_PSENT</name>
<evidence type="ECO:0000256" key="7">
    <source>
        <dbReference type="ARBA" id="ARBA00048258"/>
    </source>
</evidence>
<dbReference type="Pfam" id="PF02569">
    <property type="entry name" value="Pantoate_ligase"/>
    <property type="match status" value="1"/>
</dbReference>
<evidence type="ECO:0000256" key="3">
    <source>
        <dbReference type="ARBA" id="ARBA00022598"/>
    </source>
</evidence>
<evidence type="ECO:0000256" key="1">
    <source>
        <dbReference type="ARBA" id="ARBA00004990"/>
    </source>
</evidence>
<keyword evidence="12" id="KW-1185">Reference proteome</keyword>
<comment type="catalytic activity">
    <reaction evidence="7 8">
        <text>(R)-pantoate + beta-alanine + ATP = (R)-pantothenate + AMP + diphosphate + H(+)</text>
        <dbReference type="Rhea" id="RHEA:10912"/>
        <dbReference type="ChEBI" id="CHEBI:15378"/>
        <dbReference type="ChEBI" id="CHEBI:15980"/>
        <dbReference type="ChEBI" id="CHEBI:29032"/>
        <dbReference type="ChEBI" id="CHEBI:30616"/>
        <dbReference type="ChEBI" id="CHEBI:33019"/>
        <dbReference type="ChEBI" id="CHEBI:57966"/>
        <dbReference type="ChEBI" id="CHEBI:456215"/>
        <dbReference type="EC" id="6.3.2.1"/>
    </reaction>
</comment>
<proteinExistence type="inferred from homology"/>
<comment type="subunit">
    <text evidence="8">Homodimer.</text>
</comment>
<dbReference type="PANTHER" id="PTHR21299:SF1">
    <property type="entry name" value="PANTOATE--BETA-ALANINE LIGASE"/>
    <property type="match status" value="1"/>
</dbReference>
<evidence type="ECO:0000313" key="12">
    <source>
        <dbReference type="Proteomes" id="UP000608450"/>
    </source>
</evidence>
<reference evidence="10 11" key="1">
    <citation type="submission" date="2020-02" db="EMBL/GenBank/DDBJ databases">
        <title>Integrative conjugative elements (ICEs) and plasmids drive adaptation of Pseudomonas nitroreducens strain HBP1 to wastewater environment.</title>
        <authorList>
            <person name="Sentchilo V."/>
            <person name="Carraro N."/>
            <person name="Bertelli C."/>
            <person name="van der Meer J.R."/>
        </authorList>
    </citation>
    <scope>NUCLEOTIDE SEQUENCE [LARGE SCALE GENOMIC DNA]</scope>
    <source>
        <strain evidence="10 11">HBP1</strain>
    </source>
</reference>
<dbReference type="Proteomes" id="UP000501063">
    <property type="component" value="Chromosome"/>
</dbReference>
<keyword evidence="3 8" id="KW-0436">Ligase</keyword>
<evidence type="ECO:0000256" key="5">
    <source>
        <dbReference type="ARBA" id="ARBA00022741"/>
    </source>
</evidence>
<evidence type="ECO:0000256" key="4">
    <source>
        <dbReference type="ARBA" id="ARBA00022655"/>
    </source>
</evidence>
<dbReference type="GO" id="GO:0005524">
    <property type="term" value="F:ATP binding"/>
    <property type="evidence" value="ECO:0007669"/>
    <property type="project" value="UniProtKB-KW"/>
</dbReference>
<dbReference type="UniPathway" id="UPA00028">
    <property type="reaction ID" value="UER00005"/>
</dbReference>
<feature type="binding site" evidence="8">
    <location>
        <begin position="186"/>
        <end position="189"/>
    </location>
    <ligand>
        <name>ATP</name>
        <dbReference type="ChEBI" id="CHEBI:30616"/>
    </ligand>
</feature>
<dbReference type="FunFam" id="3.40.50.620:FF:000013">
    <property type="entry name" value="Pantothenate synthetase"/>
    <property type="match status" value="1"/>
</dbReference>
<keyword evidence="8" id="KW-0963">Cytoplasm</keyword>
<dbReference type="GO" id="GO:0005829">
    <property type="term" value="C:cytosol"/>
    <property type="evidence" value="ECO:0007669"/>
    <property type="project" value="TreeGrafter"/>
</dbReference>
<dbReference type="InterPro" id="IPR014729">
    <property type="entry name" value="Rossmann-like_a/b/a_fold"/>
</dbReference>
<dbReference type="GO" id="GO:0015940">
    <property type="term" value="P:pantothenate biosynthetic process"/>
    <property type="evidence" value="ECO:0007669"/>
    <property type="project" value="UniProtKB-UniRule"/>
</dbReference>
<keyword evidence="5 8" id="KW-0547">Nucleotide-binding</keyword>
<dbReference type="GO" id="GO:0004592">
    <property type="term" value="F:pantoate-beta-alanine ligase activity"/>
    <property type="evidence" value="ECO:0007669"/>
    <property type="project" value="UniProtKB-UniRule"/>
</dbReference>
<dbReference type="InterPro" id="IPR042176">
    <property type="entry name" value="Pantoate_ligase_C"/>
</dbReference>
<evidence type="ECO:0000256" key="6">
    <source>
        <dbReference type="ARBA" id="ARBA00022840"/>
    </source>
</evidence>
<dbReference type="CDD" id="cd00560">
    <property type="entry name" value="PanC"/>
    <property type="match status" value="1"/>
</dbReference>
<keyword evidence="6 8" id="KW-0067">ATP-binding</keyword>
<dbReference type="PANTHER" id="PTHR21299">
    <property type="entry name" value="CYTIDYLATE KINASE/PANTOATE-BETA-ALANINE LIGASE"/>
    <property type="match status" value="1"/>
</dbReference>
<dbReference type="RefSeq" id="WP_024765341.1">
    <property type="nucleotide sequence ID" value="NZ_CP049140.1"/>
</dbReference>
<feature type="binding site" evidence="8">
    <location>
        <position position="61"/>
    </location>
    <ligand>
        <name>(R)-pantoate</name>
        <dbReference type="ChEBI" id="CHEBI:15980"/>
    </ligand>
</feature>
<feature type="binding site" evidence="8">
    <location>
        <begin position="149"/>
        <end position="152"/>
    </location>
    <ligand>
        <name>ATP</name>
        <dbReference type="ChEBI" id="CHEBI:30616"/>
    </ligand>
</feature>
<dbReference type="EMBL" id="JADTFC010000002">
    <property type="protein sequence ID" value="MBG6286060.1"/>
    <property type="molecule type" value="Genomic_DNA"/>
</dbReference>
<reference evidence="9 12" key="2">
    <citation type="submission" date="2020-11" db="EMBL/GenBank/DDBJ databases">
        <title>Enhanced detection system for hospital associated transmission using whole genome sequencing surveillance.</title>
        <authorList>
            <person name="Harrison L.H."/>
            <person name="Van Tyne D."/>
            <person name="Marsh J.W."/>
            <person name="Griffith M.P."/>
            <person name="Snyder D.J."/>
            <person name="Cooper V.S."/>
            <person name="Mustapha M."/>
        </authorList>
    </citation>
    <scope>NUCLEOTIDE SEQUENCE [LARGE SCALE GENOMIC DNA]</scope>
    <source>
        <strain evidence="9 12">PSA00705</strain>
    </source>
</reference>
<comment type="function">
    <text evidence="8">Catalyzes the condensation of pantoate with beta-alanine in an ATP-dependent reaction via a pantoyl-adenylate intermediate.</text>
</comment>
<dbReference type="SUPFAM" id="SSF52374">
    <property type="entry name" value="Nucleotidylyl transferase"/>
    <property type="match status" value="1"/>
</dbReference>
<evidence type="ECO:0000313" key="11">
    <source>
        <dbReference type="Proteomes" id="UP000501063"/>
    </source>
</evidence>
<sequence>MNTVKTVRELRAAVARARSEGKRIALVPTMGNLHAGHAALVTKAGQRADFVVASIFVNPLQFGPSEDLEKYPRTLAADQEKLLSAGCHLLFAPTVEEMYPDGMDGQTRLHVTGVSEGLCGGSRPGHFDGVATVVCKLFNMVQPDMALFGEKDFQQLAVIRKLVRDLNLPIQIFGEPTVRAEDGLALSSRNGYLTDEQRAVAPVLQRTLRQLAERIRQGERDFPALLAEGSRQIEAAGLRIDYLEARESAGLRPATAEDHQLVILVAAFLGTTRLIDNLAFHID</sequence>
<accession>A0A6G6J3P8</accession>
<feature type="binding site" evidence="8">
    <location>
        <begin position="30"/>
        <end position="37"/>
    </location>
    <ligand>
        <name>ATP</name>
        <dbReference type="ChEBI" id="CHEBI:30616"/>
    </ligand>
</feature>
<dbReference type="Gene3D" id="3.30.1300.10">
    <property type="entry name" value="Pantoate-beta-alanine ligase, C-terminal domain"/>
    <property type="match status" value="1"/>
</dbReference>
<feature type="active site" description="Proton donor" evidence="8">
    <location>
        <position position="37"/>
    </location>
</feature>
<dbReference type="HAMAP" id="MF_00158">
    <property type="entry name" value="PanC"/>
    <property type="match status" value="1"/>
</dbReference>
<dbReference type="Proteomes" id="UP000608450">
    <property type="component" value="Unassembled WGS sequence"/>
</dbReference>
<dbReference type="EC" id="6.3.2.1" evidence="8"/>
<comment type="similarity">
    <text evidence="2 8">Belongs to the pantothenate synthetase family.</text>
</comment>
<comment type="subcellular location">
    <subcellularLocation>
        <location evidence="8">Cytoplasm</location>
    </subcellularLocation>
</comment>
<dbReference type="FunFam" id="3.30.1300.10:FF:000001">
    <property type="entry name" value="Pantothenate synthetase"/>
    <property type="match status" value="1"/>
</dbReference>
<comment type="miscellaneous">
    <text evidence="8">The reaction proceeds by a bi uni uni bi ping pong mechanism.</text>
</comment>
<comment type="pathway">
    <text evidence="1 8">Cofactor biosynthesis; (R)-pantothenate biosynthesis; (R)-pantothenate from (R)-pantoate and beta-alanine: step 1/1.</text>
</comment>
<evidence type="ECO:0000313" key="9">
    <source>
        <dbReference type="EMBL" id="MBG6286060.1"/>
    </source>
</evidence>
<gene>
    <name evidence="8" type="primary">panC</name>
    <name evidence="10" type="ORF">G5B91_28030</name>
    <name evidence="9" type="ORF">I5I61_01245</name>
</gene>
<dbReference type="KEGG" id="pnt:G5B91_28030"/>
<feature type="binding site" evidence="8">
    <location>
        <position position="61"/>
    </location>
    <ligand>
        <name>beta-alanine</name>
        <dbReference type="ChEBI" id="CHEBI:57966"/>
    </ligand>
</feature>
<evidence type="ECO:0000313" key="10">
    <source>
        <dbReference type="EMBL" id="QIE89892.1"/>
    </source>
</evidence>
<dbReference type="Gene3D" id="3.40.50.620">
    <property type="entry name" value="HUPs"/>
    <property type="match status" value="1"/>
</dbReference>
<feature type="binding site" evidence="8">
    <location>
        <position position="155"/>
    </location>
    <ligand>
        <name>(R)-pantoate</name>
        <dbReference type="ChEBI" id="CHEBI:15980"/>
    </ligand>
</feature>